<dbReference type="Pfam" id="PF06527">
    <property type="entry name" value="TniQ"/>
    <property type="match status" value="1"/>
</dbReference>
<dbReference type="InterPro" id="IPR009492">
    <property type="entry name" value="TniQ"/>
</dbReference>
<feature type="domain" description="TniQ" evidence="2">
    <location>
        <begin position="25"/>
        <end position="137"/>
    </location>
</feature>
<feature type="region of interest" description="Disordered" evidence="1">
    <location>
        <begin position="1"/>
        <end position="22"/>
    </location>
</feature>
<keyword evidence="4" id="KW-1185">Reference proteome</keyword>
<dbReference type="STRING" id="1287727.SAMN05443999_107127"/>
<accession>A0A1H7SH78</accession>
<sequence>MVAPCERPSPAREVRGLKPRPLPKTVAPLPDELLSGWLSRLAAANYCDDAELLAHIEIDTTHGTSLDFNIDAAAAYKISDAARTDPDIVQSLTFPIMTPLETLLTARVPFQSCQECSRRGLSLKHWRRAWAFDCQVCGTRLVPTLGKPSGEQMPEKLINRARNGAARLEYAARLRSSKQLRRAMRAVTFAMSLKAFRREPLSALQSHRQEVRLFCLAAIDAARSRPLVKAAISNSRIDDYARVALLRAFETEPRLLAAVDLIAQRRVRRIGPVAVESHN</sequence>
<organism evidence="3 4">
    <name type="scientific">Roseovarius azorensis</name>
    <dbReference type="NCBI Taxonomy" id="1287727"/>
    <lineage>
        <taxon>Bacteria</taxon>
        <taxon>Pseudomonadati</taxon>
        <taxon>Pseudomonadota</taxon>
        <taxon>Alphaproteobacteria</taxon>
        <taxon>Rhodobacterales</taxon>
        <taxon>Roseobacteraceae</taxon>
        <taxon>Roseovarius</taxon>
    </lineage>
</organism>
<gene>
    <name evidence="3" type="ORF">SAMN05443999_107127</name>
</gene>
<evidence type="ECO:0000313" key="3">
    <source>
        <dbReference type="EMBL" id="SEL71768.1"/>
    </source>
</evidence>
<dbReference type="Proteomes" id="UP000199582">
    <property type="component" value="Unassembled WGS sequence"/>
</dbReference>
<protein>
    <submittedName>
        <fullName evidence="3">TniQ protein</fullName>
    </submittedName>
</protein>
<evidence type="ECO:0000256" key="1">
    <source>
        <dbReference type="SAM" id="MobiDB-lite"/>
    </source>
</evidence>
<dbReference type="AlphaFoldDB" id="A0A1H7SH78"/>
<proteinExistence type="predicted"/>
<dbReference type="EMBL" id="FOAG01000007">
    <property type="protein sequence ID" value="SEL71768.1"/>
    <property type="molecule type" value="Genomic_DNA"/>
</dbReference>
<reference evidence="3 4" key="1">
    <citation type="submission" date="2016-10" db="EMBL/GenBank/DDBJ databases">
        <authorList>
            <person name="de Groot N.N."/>
        </authorList>
    </citation>
    <scope>NUCLEOTIDE SEQUENCE [LARGE SCALE GENOMIC DNA]</scope>
    <source>
        <strain evidence="3 4">DSM 100674</strain>
    </source>
</reference>
<evidence type="ECO:0000259" key="2">
    <source>
        <dbReference type="Pfam" id="PF06527"/>
    </source>
</evidence>
<name>A0A1H7SH78_9RHOB</name>
<evidence type="ECO:0000313" key="4">
    <source>
        <dbReference type="Proteomes" id="UP000199582"/>
    </source>
</evidence>